<dbReference type="EMBL" id="JANQDL010000039">
    <property type="protein sequence ID" value="MDH6063135.1"/>
    <property type="molecule type" value="Genomic_DNA"/>
</dbReference>
<evidence type="ECO:0000313" key="2">
    <source>
        <dbReference type="Proteomes" id="UP001159370"/>
    </source>
</evidence>
<dbReference type="AlphaFoldDB" id="A0AA43KEB7"/>
<proteinExistence type="predicted"/>
<name>A0AA43KEB7_9CYAN</name>
<protein>
    <submittedName>
        <fullName evidence="1">Uncharacterized protein</fullName>
    </submittedName>
</protein>
<comment type="caution">
    <text evidence="1">The sequence shown here is derived from an EMBL/GenBank/DDBJ whole genome shotgun (WGS) entry which is preliminary data.</text>
</comment>
<accession>A0AA43KEB7</accession>
<evidence type="ECO:0000313" key="1">
    <source>
        <dbReference type="EMBL" id="MDH6063135.1"/>
    </source>
</evidence>
<sequence length="64" mass="7266">MSTIKIHLVVGIDNVTLTVFYTEEENCWQFRLISPGGEMFGEGKIFYTPEGAEKAGRKWIQQGN</sequence>
<gene>
    <name evidence="1" type="ORF">NWP23_04900</name>
</gene>
<organism evidence="1 2">
    <name type="scientific">Umezakia ovalisporum FSS-62</name>
    <dbReference type="NCBI Taxonomy" id="2971776"/>
    <lineage>
        <taxon>Bacteria</taxon>
        <taxon>Bacillati</taxon>
        <taxon>Cyanobacteriota</taxon>
        <taxon>Cyanophyceae</taxon>
        <taxon>Nostocales</taxon>
        <taxon>Nodulariaceae</taxon>
        <taxon>Umezakia</taxon>
    </lineage>
</organism>
<dbReference type="RefSeq" id="WP_280651091.1">
    <property type="nucleotide sequence ID" value="NZ_JANQDL010000039.1"/>
</dbReference>
<dbReference type="Proteomes" id="UP001159370">
    <property type="component" value="Unassembled WGS sequence"/>
</dbReference>
<reference evidence="1 2" key="1">
    <citation type="journal article" date="2023" name="J. Phycol.">
        <title>Chrysosporum ovalisporum is synonymous with the true-branching cyanobacterium Umezakia natans (Nostocales/Aphanizomenonaceae).</title>
        <authorList>
            <person name="McGregor G.B."/>
            <person name="Sendall B.C."/>
            <person name="Niiyama Y."/>
            <person name="Tuji A."/>
            <person name="Willis A."/>
        </authorList>
    </citation>
    <scope>NUCLEOTIDE SEQUENCE [LARGE SCALE GENOMIC DNA]</scope>
    <source>
        <strain evidence="1 2">FSS-62</strain>
    </source>
</reference>
<dbReference type="GeneID" id="83685898"/>